<evidence type="ECO:0000313" key="8">
    <source>
        <dbReference type="Proteomes" id="UP001162741"/>
    </source>
</evidence>
<keyword evidence="2 5" id="KW-0812">Transmembrane</keyword>
<keyword evidence="8" id="KW-1185">Reference proteome</keyword>
<feature type="transmembrane region" description="Helical" evidence="5">
    <location>
        <begin position="27"/>
        <end position="49"/>
    </location>
</feature>
<dbReference type="RefSeq" id="WP_264281646.1">
    <property type="nucleotide sequence ID" value="NZ_CP107006.1"/>
</dbReference>
<sequence>MQQLILNILQFFHKPFAKKLPFQTFKYVACGGGNTLLDIVLYYISWHYILLEQEVIYAGPFAIQGAIVAFLMAFAVTFPTGFLLSKYITFTESNLRGRVQLIRYFLLVAVCIGMNWAFLTIFVKYCGFYPTVSKILTTIFVVSFSYITQKRFTFKEQPVPMSEVQAVDAEAELAEDQSARL</sequence>
<proteinExistence type="predicted"/>
<evidence type="ECO:0000256" key="3">
    <source>
        <dbReference type="ARBA" id="ARBA00022989"/>
    </source>
</evidence>
<dbReference type="EMBL" id="CP107006">
    <property type="protein sequence ID" value="UYQ93599.1"/>
    <property type="molecule type" value="Genomic_DNA"/>
</dbReference>
<dbReference type="Pfam" id="PF04138">
    <property type="entry name" value="GtrA_DPMS_TM"/>
    <property type="match status" value="1"/>
</dbReference>
<name>A0ABY6J5N2_9BACT</name>
<feature type="transmembrane region" description="Helical" evidence="5">
    <location>
        <begin position="128"/>
        <end position="147"/>
    </location>
</feature>
<dbReference type="InterPro" id="IPR007267">
    <property type="entry name" value="GtrA_DPMS_TM"/>
</dbReference>
<dbReference type="Proteomes" id="UP001162741">
    <property type="component" value="Chromosome"/>
</dbReference>
<protein>
    <submittedName>
        <fullName evidence="7">GtrA family protein</fullName>
    </submittedName>
</protein>
<evidence type="ECO:0000256" key="2">
    <source>
        <dbReference type="ARBA" id="ARBA00022692"/>
    </source>
</evidence>
<comment type="subcellular location">
    <subcellularLocation>
        <location evidence="1">Membrane</location>
        <topology evidence="1">Multi-pass membrane protein</topology>
    </subcellularLocation>
</comment>
<keyword evidence="4 5" id="KW-0472">Membrane</keyword>
<evidence type="ECO:0000259" key="6">
    <source>
        <dbReference type="Pfam" id="PF04138"/>
    </source>
</evidence>
<organism evidence="7 8">
    <name type="scientific">Chitinophaga horti</name>
    <dbReference type="NCBI Taxonomy" id="2920382"/>
    <lineage>
        <taxon>Bacteria</taxon>
        <taxon>Pseudomonadati</taxon>
        <taxon>Bacteroidota</taxon>
        <taxon>Chitinophagia</taxon>
        <taxon>Chitinophagales</taxon>
        <taxon>Chitinophagaceae</taxon>
        <taxon>Chitinophaga</taxon>
    </lineage>
</organism>
<feature type="transmembrane region" description="Helical" evidence="5">
    <location>
        <begin position="104"/>
        <end position="122"/>
    </location>
</feature>
<evidence type="ECO:0000256" key="5">
    <source>
        <dbReference type="SAM" id="Phobius"/>
    </source>
</evidence>
<evidence type="ECO:0000313" key="7">
    <source>
        <dbReference type="EMBL" id="UYQ93599.1"/>
    </source>
</evidence>
<gene>
    <name evidence="7" type="ORF">MKQ68_00595</name>
</gene>
<evidence type="ECO:0000256" key="4">
    <source>
        <dbReference type="ARBA" id="ARBA00023136"/>
    </source>
</evidence>
<feature type="domain" description="GtrA/DPMS transmembrane" evidence="6">
    <location>
        <begin position="26"/>
        <end position="154"/>
    </location>
</feature>
<reference evidence="7" key="1">
    <citation type="submission" date="2022-10" db="EMBL/GenBank/DDBJ databases">
        <title>Chitinophaga sp. nov., isolated from soil.</title>
        <authorList>
            <person name="Jeon C.O."/>
        </authorList>
    </citation>
    <scope>NUCLEOTIDE SEQUENCE</scope>
    <source>
        <strain evidence="7">R8</strain>
    </source>
</reference>
<feature type="transmembrane region" description="Helical" evidence="5">
    <location>
        <begin position="61"/>
        <end position="84"/>
    </location>
</feature>
<evidence type="ECO:0000256" key="1">
    <source>
        <dbReference type="ARBA" id="ARBA00004141"/>
    </source>
</evidence>
<keyword evidence="3 5" id="KW-1133">Transmembrane helix</keyword>
<accession>A0ABY6J5N2</accession>